<organism evidence="1 2">
    <name type="scientific">Naganishia adeliensis</name>
    <dbReference type="NCBI Taxonomy" id="92952"/>
    <lineage>
        <taxon>Eukaryota</taxon>
        <taxon>Fungi</taxon>
        <taxon>Dikarya</taxon>
        <taxon>Basidiomycota</taxon>
        <taxon>Agaricomycotina</taxon>
        <taxon>Tremellomycetes</taxon>
        <taxon>Filobasidiales</taxon>
        <taxon>Filobasidiaceae</taxon>
        <taxon>Naganishia</taxon>
    </lineage>
</organism>
<dbReference type="EMBL" id="JASBWS010000104">
    <property type="protein sequence ID" value="KAJ9097392.1"/>
    <property type="molecule type" value="Genomic_DNA"/>
</dbReference>
<sequence>MDPLAPGNPLSPDSQAFMDLLERHLSEHDDKQRLDVPAAGADMSLFPGMMSGGYTSFSAAGDKQPAMTPGPANAPSPNTMAALINILQVQAQASGADPQAQQRQLVNLLNNMPWNPTSTTPNNPQLDAFAAAMMSQPAAQTNVHPSQLYSQPQPAANQYPYPGIDTPEHSGPGSSSALKHGRSGTESNGNTPPATQSSAGSSPEAMIGSGNTSARLPEGKTAKQVEEHVKRKAGDEEIEGHQSHRTRHGDGGDSHDDDSDEEQDGSPPTGKKSMSKRTTTKTSRRKSGTSGIALDAIVTKGDEDLDAKALKRKNQNRAAQKAFRERREARVKDLEDKVNELEAKNAGNEFENENLRQLLAKLQQENVALKTAAFTFSMPMPQTAQQGASTSPVGSAHHTSQSPPETRRDTQQRLPQPPQPQPIQHRGESTSSSASGVSNTVRSSSGGSVTRSPAELSSSVSPFAGARPTGVFNPEPFNAFASSTAQANQATARTVSPVEQQLASSSSSMGRGSFTQFSNPSNGGTSLMQRVSQASPQNVTSSTADPAQGGNDMDWQSLLNNNFTMLAQAPEFMSFSDDAAFGNFGGYSDIWPGFSDTNLPVARDVNMTGIQSTLVNPSPSGNQFNTIHSKPSAADDALLSMADDNMEEFLRSLGAGQTPAGSGAAGADDDVFDMNFGGADDTNGTFDRQYLGGLKNTSSSSLSSAPSMLSPNNYFTTSPDPSSASSVSPLNPTSKHASASPDTVASDSSNNSQAFRVGTFGGRPGDAGPQMVQKDGTVVNCNKLFEQVTSRIPINSGFDLDDLCDHFKKKAVCNGKGPQIKEEEADRILAEYAAERKITLLHQGPTSTSQSFQ</sequence>
<protein>
    <submittedName>
        <fullName evidence="1">Uncharacterized protein</fullName>
    </submittedName>
</protein>
<accession>A0ACC2VEN0</accession>
<reference evidence="1" key="1">
    <citation type="submission" date="2023-04" db="EMBL/GenBank/DDBJ databases">
        <title>Draft Genome sequencing of Naganishia species isolated from polar environments using Oxford Nanopore Technology.</title>
        <authorList>
            <person name="Leo P."/>
            <person name="Venkateswaran K."/>
        </authorList>
    </citation>
    <scope>NUCLEOTIDE SEQUENCE</scope>
    <source>
        <strain evidence="1">MNA-CCFEE 5262</strain>
    </source>
</reference>
<evidence type="ECO:0000313" key="2">
    <source>
        <dbReference type="Proteomes" id="UP001230649"/>
    </source>
</evidence>
<name>A0ACC2VEN0_9TREE</name>
<dbReference type="Proteomes" id="UP001230649">
    <property type="component" value="Unassembled WGS sequence"/>
</dbReference>
<proteinExistence type="predicted"/>
<keyword evidence="2" id="KW-1185">Reference proteome</keyword>
<comment type="caution">
    <text evidence="1">The sequence shown here is derived from an EMBL/GenBank/DDBJ whole genome shotgun (WGS) entry which is preliminary data.</text>
</comment>
<gene>
    <name evidence="1" type="ORF">QFC20_006216</name>
</gene>
<evidence type="ECO:0000313" key="1">
    <source>
        <dbReference type="EMBL" id="KAJ9097392.1"/>
    </source>
</evidence>